<dbReference type="Gene3D" id="1.10.238.10">
    <property type="entry name" value="EF-hand"/>
    <property type="match status" value="1"/>
</dbReference>
<dbReference type="InterPro" id="IPR042460">
    <property type="entry name" value="DCN1-like_PONY"/>
</dbReference>
<feature type="compositionally biased region" description="Polar residues" evidence="2">
    <location>
        <begin position="39"/>
        <end position="50"/>
    </location>
</feature>
<gene>
    <name evidence="4" type="ORF">WG66_7618</name>
</gene>
<proteinExistence type="predicted"/>
<dbReference type="GO" id="GO:0045116">
    <property type="term" value="P:protein neddylation"/>
    <property type="evidence" value="ECO:0007669"/>
    <property type="project" value="TreeGrafter"/>
</dbReference>
<dbReference type="PANTHER" id="PTHR12281:SF12">
    <property type="entry name" value="DEFECTIVE IN CULLIN NEDDYLATION PROTEIN"/>
    <property type="match status" value="1"/>
</dbReference>
<dbReference type="Proteomes" id="UP000054988">
    <property type="component" value="Unassembled WGS sequence"/>
</dbReference>
<feature type="region of interest" description="Disordered" evidence="2">
    <location>
        <begin position="1"/>
        <end position="135"/>
    </location>
</feature>
<name>A0A0W0FU50_MONRR</name>
<dbReference type="Pfam" id="PF03556">
    <property type="entry name" value="Cullin_binding"/>
    <property type="match status" value="1"/>
</dbReference>
<feature type="compositionally biased region" description="Basic residues" evidence="2">
    <location>
        <begin position="1"/>
        <end position="11"/>
    </location>
</feature>
<dbReference type="Gene3D" id="1.10.238.200">
    <property type="entry name" value="Cullin, PONY binding domain"/>
    <property type="match status" value="1"/>
</dbReference>
<feature type="compositionally biased region" description="Basic and acidic residues" evidence="2">
    <location>
        <begin position="106"/>
        <end position="115"/>
    </location>
</feature>
<feature type="compositionally biased region" description="Low complexity" evidence="2">
    <location>
        <begin position="51"/>
        <end position="77"/>
    </location>
</feature>
<evidence type="ECO:0000256" key="2">
    <source>
        <dbReference type="SAM" id="MobiDB-lite"/>
    </source>
</evidence>
<dbReference type="InterPro" id="IPR005176">
    <property type="entry name" value="PONY_dom"/>
</dbReference>
<sequence length="360" mass="39395">MAPKASHRSPPQKRADEPETTEEAASSSATRATRRSTRNPTKTDANTTSEASGSTSKTAKQTKTTKATTSKKAPAKAAGDEGDAPVPKKARTATKTSSKPTKGKKGQSDDQREQSTSKANGTKEAQTTNTQTASELYTPANALTLFNKYADASEPDVIGPEGLETLCKDADISMEGVQPMILAWQMHAKEMGKFTKDEWVKGTTTLKVSSLPAIHSALSELEDLLIFDKPAVKPSKNEPYNRASYWQYAKDKKSAFHEVYNFCFSLAKAEQSRNLDMEIATALWSVLLPPKYPIMTEILGFINEKGTYKAANKDLWVMMLEFLESVKPTLEDYDEGGGAWPTLLDDFVEWKRAQTGASSS</sequence>
<evidence type="ECO:0000313" key="5">
    <source>
        <dbReference type="Proteomes" id="UP000054988"/>
    </source>
</evidence>
<dbReference type="AlphaFoldDB" id="A0A0W0FU50"/>
<accession>A0A0W0FU50</accession>
<dbReference type="InterPro" id="IPR014764">
    <property type="entry name" value="DCN-prot"/>
</dbReference>
<evidence type="ECO:0000313" key="4">
    <source>
        <dbReference type="EMBL" id="KTB39917.1"/>
    </source>
</evidence>
<dbReference type="PANTHER" id="PTHR12281">
    <property type="entry name" value="RP42 RELATED"/>
    <property type="match status" value="1"/>
</dbReference>
<dbReference type="GO" id="GO:0097602">
    <property type="term" value="F:cullin family protein binding"/>
    <property type="evidence" value="ECO:0007669"/>
    <property type="project" value="TreeGrafter"/>
</dbReference>
<comment type="caution">
    <text evidence="4">The sequence shown here is derived from an EMBL/GenBank/DDBJ whole genome shotgun (WGS) entry which is preliminary data.</text>
</comment>
<protein>
    <recommendedName>
        <fullName evidence="1">Defective in cullin neddylation protein</fullName>
    </recommendedName>
</protein>
<evidence type="ECO:0000256" key="1">
    <source>
        <dbReference type="RuleBase" id="RU410713"/>
    </source>
</evidence>
<feature type="domain" description="DCUN1" evidence="3">
    <location>
        <begin position="137"/>
        <end position="352"/>
    </location>
</feature>
<dbReference type="GO" id="GO:0032182">
    <property type="term" value="F:ubiquitin-like protein binding"/>
    <property type="evidence" value="ECO:0007669"/>
    <property type="project" value="TreeGrafter"/>
</dbReference>
<feature type="compositionally biased region" description="Polar residues" evidence="2">
    <location>
        <begin position="116"/>
        <end position="135"/>
    </location>
</feature>
<evidence type="ECO:0000259" key="3">
    <source>
        <dbReference type="PROSITE" id="PS51229"/>
    </source>
</evidence>
<dbReference type="eggNOG" id="KOG3077">
    <property type="taxonomic scope" value="Eukaryota"/>
</dbReference>
<dbReference type="EMBL" id="LATX01001627">
    <property type="protein sequence ID" value="KTB39917.1"/>
    <property type="molecule type" value="Genomic_DNA"/>
</dbReference>
<reference evidence="4 5" key="1">
    <citation type="submission" date="2015-12" db="EMBL/GenBank/DDBJ databases">
        <title>Draft genome sequence of Moniliophthora roreri, the causal agent of frosty pod rot of cacao.</title>
        <authorList>
            <person name="Aime M.C."/>
            <person name="Diaz-Valderrama J.R."/>
            <person name="Kijpornyongpan T."/>
            <person name="Phillips-Mora W."/>
        </authorList>
    </citation>
    <scope>NUCLEOTIDE SEQUENCE [LARGE SCALE GENOMIC DNA]</scope>
    <source>
        <strain evidence="4 5">MCA 2952</strain>
    </source>
</reference>
<comment type="function">
    <text evidence="1">Neddylation of cullins play an essential role in the regulation of SCF-type complexes activity.</text>
</comment>
<organism evidence="4 5">
    <name type="scientific">Moniliophthora roreri</name>
    <name type="common">Frosty pod rot fungus</name>
    <name type="synonym">Monilia roreri</name>
    <dbReference type="NCBI Taxonomy" id="221103"/>
    <lineage>
        <taxon>Eukaryota</taxon>
        <taxon>Fungi</taxon>
        <taxon>Dikarya</taxon>
        <taxon>Basidiomycota</taxon>
        <taxon>Agaricomycotina</taxon>
        <taxon>Agaricomycetes</taxon>
        <taxon>Agaricomycetidae</taxon>
        <taxon>Agaricales</taxon>
        <taxon>Marasmiineae</taxon>
        <taxon>Marasmiaceae</taxon>
        <taxon>Moniliophthora</taxon>
    </lineage>
</organism>
<dbReference type="GO" id="GO:0031624">
    <property type="term" value="F:ubiquitin conjugating enzyme binding"/>
    <property type="evidence" value="ECO:0007669"/>
    <property type="project" value="TreeGrafter"/>
</dbReference>
<dbReference type="PROSITE" id="PS51229">
    <property type="entry name" value="DCUN1"/>
    <property type="match status" value="1"/>
</dbReference>
<dbReference type="GO" id="GO:0000151">
    <property type="term" value="C:ubiquitin ligase complex"/>
    <property type="evidence" value="ECO:0007669"/>
    <property type="project" value="TreeGrafter"/>
</dbReference>